<name>A0ABU6FFM0_9ACTN</name>
<feature type="domain" description="6-phosphogluconate dehydrogenase NADP-binding" evidence="4">
    <location>
        <begin position="5"/>
        <end position="154"/>
    </location>
</feature>
<dbReference type="Gene3D" id="1.10.1040.10">
    <property type="entry name" value="N-(1-d-carboxylethyl)-l-norvaline Dehydrogenase, domain 2"/>
    <property type="match status" value="1"/>
</dbReference>
<keyword evidence="2" id="KW-0560">Oxidoreductase</keyword>
<evidence type="ECO:0000313" key="6">
    <source>
        <dbReference type="EMBL" id="MEB8342090.1"/>
    </source>
</evidence>
<dbReference type="PANTHER" id="PTHR22981">
    <property type="entry name" value="3-HYDROXYISOBUTYRATE DEHYDROGENASE-RELATED"/>
    <property type="match status" value="1"/>
</dbReference>
<dbReference type="PIRSF" id="PIRSF000103">
    <property type="entry name" value="HIBADH"/>
    <property type="match status" value="1"/>
</dbReference>
<dbReference type="RefSeq" id="WP_326021414.1">
    <property type="nucleotide sequence ID" value="NZ_JAOZYC010000157.1"/>
</dbReference>
<evidence type="ECO:0000259" key="5">
    <source>
        <dbReference type="Pfam" id="PF14833"/>
    </source>
</evidence>
<keyword evidence="3" id="KW-0520">NAD</keyword>
<dbReference type="InterPro" id="IPR008927">
    <property type="entry name" value="6-PGluconate_DH-like_C_sf"/>
</dbReference>
<sequence>MSKHIAVVGLGSMGGAMATALVAGGWQVRGYDPSPAARATAREAGVDAVDTLEQLAGTPYVVLSLPSAQVVEASLPVLLASPGTVAVVDTTTSRPDTSAACAARAAHHGVSFVDAPVSGGRTGAVAGRLTAFVGAEPDALDAARPVLEALTAGQFRHLGGPGSGNVVKLLNNILAAVNLVAVGEALAVAKSYGVDPAASAAGISGASGASKASAAMYPDWVLSGTYDSGFSLGLMARDAALAVETAKQRGETPRLLAAASERWQEALADLGPAADFSEIARTVAPTLTR</sequence>
<evidence type="ECO:0000256" key="1">
    <source>
        <dbReference type="ARBA" id="ARBA00009080"/>
    </source>
</evidence>
<dbReference type="EMBL" id="JAOZYC010000157">
    <property type="protein sequence ID" value="MEB8342090.1"/>
    <property type="molecule type" value="Genomic_DNA"/>
</dbReference>
<dbReference type="SUPFAM" id="SSF51735">
    <property type="entry name" value="NAD(P)-binding Rossmann-fold domains"/>
    <property type="match status" value="1"/>
</dbReference>
<comment type="similarity">
    <text evidence="1">Belongs to the HIBADH-related family.</text>
</comment>
<reference evidence="6 7" key="1">
    <citation type="submission" date="2022-10" db="EMBL/GenBank/DDBJ databases">
        <authorList>
            <person name="Xie J."/>
            <person name="Shen N."/>
        </authorList>
    </citation>
    <scope>NUCLEOTIDE SEQUENCE [LARGE SCALE GENOMIC DNA]</scope>
    <source>
        <strain evidence="6 7">YIM65594</strain>
    </source>
</reference>
<organism evidence="6 7">
    <name type="scientific">Streptomyces endophyticus</name>
    <dbReference type="NCBI Taxonomy" id="714166"/>
    <lineage>
        <taxon>Bacteria</taxon>
        <taxon>Bacillati</taxon>
        <taxon>Actinomycetota</taxon>
        <taxon>Actinomycetes</taxon>
        <taxon>Kitasatosporales</taxon>
        <taxon>Streptomycetaceae</taxon>
        <taxon>Streptomyces</taxon>
    </lineage>
</organism>
<accession>A0ABU6FFM0</accession>
<evidence type="ECO:0000256" key="2">
    <source>
        <dbReference type="ARBA" id="ARBA00023002"/>
    </source>
</evidence>
<evidence type="ECO:0000259" key="4">
    <source>
        <dbReference type="Pfam" id="PF03446"/>
    </source>
</evidence>
<dbReference type="InterPro" id="IPR015815">
    <property type="entry name" value="HIBADH-related"/>
</dbReference>
<protein>
    <submittedName>
        <fullName evidence="6">NAD(P)-dependent oxidoreductase</fullName>
    </submittedName>
</protein>
<feature type="domain" description="3-hydroxyisobutyrate dehydrogenase-like NAD-binding" evidence="5">
    <location>
        <begin position="162"/>
        <end position="282"/>
    </location>
</feature>
<dbReference type="Gene3D" id="3.40.50.720">
    <property type="entry name" value="NAD(P)-binding Rossmann-like Domain"/>
    <property type="match status" value="1"/>
</dbReference>
<dbReference type="InterPro" id="IPR013328">
    <property type="entry name" value="6PGD_dom2"/>
</dbReference>
<dbReference type="InterPro" id="IPR036291">
    <property type="entry name" value="NAD(P)-bd_dom_sf"/>
</dbReference>
<dbReference type="InterPro" id="IPR029154">
    <property type="entry name" value="HIBADH-like_NADP-bd"/>
</dbReference>
<gene>
    <name evidence="6" type="ORF">OKJ99_31800</name>
</gene>
<keyword evidence="7" id="KW-1185">Reference proteome</keyword>
<evidence type="ECO:0000313" key="7">
    <source>
        <dbReference type="Proteomes" id="UP001354931"/>
    </source>
</evidence>
<dbReference type="Proteomes" id="UP001354931">
    <property type="component" value="Unassembled WGS sequence"/>
</dbReference>
<dbReference type="PANTHER" id="PTHR22981:SF7">
    <property type="entry name" value="3-HYDROXYISOBUTYRATE DEHYDROGENASE, MITOCHONDRIAL"/>
    <property type="match status" value="1"/>
</dbReference>
<dbReference type="SUPFAM" id="SSF48179">
    <property type="entry name" value="6-phosphogluconate dehydrogenase C-terminal domain-like"/>
    <property type="match status" value="1"/>
</dbReference>
<comment type="caution">
    <text evidence="6">The sequence shown here is derived from an EMBL/GenBank/DDBJ whole genome shotgun (WGS) entry which is preliminary data.</text>
</comment>
<evidence type="ECO:0000256" key="3">
    <source>
        <dbReference type="ARBA" id="ARBA00023027"/>
    </source>
</evidence>
<proteinExistence type="inferred from homology"/>
<dbReference type="Pfam" id="PF14833">
    <property type="entry name" value="NAD_binding_11"/>
    <property type="match status" value="1"/>
</dbReference>
<dbReference type="Pfam" id="PF03446">
    <property type="entry name" value="NAD_binding_2"/>
    <property type="match status" value="1"/>
</dbReference>
<dbReference type="InterPro" id="IPR006115">
    <property type="entry name" value="6PGDH_NADP-bd"/>
</dbReference>